<evidence type="ECO:0000313" key="6">
    <source>
        <dbReference type="EMBL" id="UOQ56368.1"/>
    </source>
</evidence>
<sequence>MPKVSEAHRAARRGEILDAAQRVFAAHGYRGSSITQIIKESGLSAGAIYSYYSGKEELFHAVVKRTFATRTTAITQASPDTPRPPGELLSSVITDLGEEIHTIAPQVWAEAAVEPEARAAVAGVFASLGDLLRAELTEWGTSHPERAGDDPGTWASRLAPVLVAVIPGFILQRLTMPDFDERAFLDALAQTLDP</sequence>
<dbReference type="InterPro" id="IPR050109">
    <property type="entry name" value="HTH-type_TetR-like_transc_reg"/>
</dbReference>
<gene>
    <name evidence="6" type="ORF">MUN78_11855</name>
</gene>
<keyword evidence="2 4" id="KW-0238">DNA-binding</keyword>
<evidence type="ECO:0000313" key="7">
    <source>
        <dbReference type="Proteomes" id="UP000831786"/>
    </source>
</evidence>
<protein>
    <submittedName>
        <fullName evidence="6">TetR/AcrR family transcriptional regulator</fullName>
    </submittedName>
</protein>
<dbReference type="PANTHER" id="PTHR30055">
    <property type="entry name" value="HTH-TYPE TRANSCRIPTIONAL REGULATOR RUTR"/>
    <property type="match status" value="1"/>
</dbReference>
<dbReference type="EMBL" id="CP095045">
    <property type="protein sequence ID" value="UOQ56368.1"/>
    <property type="molecule type" value="Genomic_DNA"/>
</dbReference>
<dbReference type="SUPFAM" id="SSF46689">
    <property type="entry name" value="Homeodomain-like"/>
    <property type="match status" value="1"/>
</dbReference>
<evidence type="ECO:0000256" key="2">
    <source>
        <dbReference type="ARBA" id="ARBA00023125"/>
    </source>
</evidence>
<keyword evidence="3" id="KW-0804">Transcription</keyword>
<keyword evidence="7" id="KW-1185">Reference proteome</keyword>
<feature type="domain" description="HTH tetR-type" evidence="5">
    <location>
        <begin position="10"/>
        <end position="70"/>
    </location>
</feature>
<dbReference type="Proteomes" id="UP000831786">
    <property type="component" value="Chromosome"/>
</dbReference>
<proteinExistence type="predicted"/>
<dbReference type="PANTHER" id="PTHR30055:SF234">
    <property type="entry name" value="HTH-TYPE TRANSCRIPTIONAL REGULATOR BETI"/>
    <property type="match status" value="1"/>
</dbReference>
<dbReference type="PRINTS" id="PR00455">
    <property type="entry name" value="HTHTETR"/>
</dbReference>
<dbReference type="InterPro" id="IPR009057">
    <property type="entry name" value="Homeodomain-like_sf"/>
</dbReference>
<organism evidence="6 7">
    <name type="scientific">Leucobacter allii</name>
    <dbReference type="NCBI Taxonomy" id="2932247"/>
    <lineage>
        <taxon>Bacteria</taxon>
        <taxon>Bacillati</taxon>
        <taxon>Actinomycetota</taxon>
        <taxon>Actinomycetes</taxon>
        <taxon>Micrococcales</taxon>
        <taxon>Microbacteriaceae</taxon>
        <taxon>Leucobacter</taxon>
    </lineage>
</organism>
<name>A0ABY4FIM9_9MICO</name>
<reference evidence="6 7" key="1">
    <citation type="submission" date="2022-04" db="EMBL/GenBank/DDBJ databases">
        <title>Leucobacter sp. isolated from rhizosphere of garlic.</title>
        <authorList>
            <person name="Won M."/>
            <person name="Lee C.-M."/>
            <person name="Woen H.-Y."/>
            <person name="Kwon S.-W."/>
        </authorList>
    </citation>
    <scope>NUCLEOTIDE SEQUENCE [LARGE SCALE GENOMIC DNA]</scope>
    <source>
        <strain evidence="6 7">H21R-40</strain>
    </source>
</reference>
<dbReference type="RefSeq" id="WP_244726652.1">
    <property type="nucleotide sequence ID" value="NZ_CP095045.1"/>
</dbReference>
<dbReference type="PROSITE" id="PS50977">
    <property type="entry name" value="HTH_TETR_2"/>
    <property type="match status" value="1"/>
</dbReference>
<dbReference type="SUPFAM" id="SSF48498">
    <property type="entry name" value="Tetracyclin repressor-like, C-terminal domain"/>
    <property type="match status" value="1"/>
</dbReference>
<evidence type="ECO:0000259" key="5">
    <source>
        <dbReference type="PROSITE" id="PS50977"/>
    </source>
</evidence>
<dbReference type="InterPro" id="IPR036271">
    <property type="entry name" value="Tet_transcr_reg_TetR-rel_C_sf"/>
</dbReference>
<dbReference type="Gene3D" id="1.10.357.10">
    <property type="entry name" value="Tetracycline Repressor, domain 2"/>
    <property type="match status" value="1"/>
</dbReference>
<accession>A0ABY4FIM9</accession>
<keyword evidence="1" id="KW-0805">Transcription regulation</keyword>
<dbReference type="Pfam" id="PF00440">
    <property type="entry name" value="TetR_N"/>
    <property type="match status" value="1"/>
</dbReference>
<evidence type="ECO:0000256" key="4">
    <source>
        <dbReference type="PROSITE-ProRule" id="PRU00335"/>
    </source>
</evidence>
<dbReference type="InterPro" id="IPR001647">
    <property type="entry name" value="HTH_TetR"/>
</dbReference>
<evidence type="ECO:0000256" key="3">
    <source>
        <dbReference type="ARBA" id="ARBA00023163"/>
    </source>
</evidence>
<evidence type="ECO:0000256" key="1">
    <source>
        <dbReference type="ARBA" id="ARBA00023015"/>
    </source>
</evidence>
<feature type="DNA-binding region" description="H-T-H motif" evidence="4">
    <location>
        <begin position="33"/>
        <end position="52"/>
    </location>
</feature>